<keyword evidence="4" id="KW-0808">Transferase</keyword>
<dbReference type="SMART" id="SM00409">
    <property type="entry name" value="IG"/>
    <property type="match status" value="2"/>
</dbReference>
<dbReference type="GO" id="GO:0016301">
    <property type="term" value="F:kinase activity"/>
    <property type="evidence" value="ECO:0007669"/>
    <property type="project" value="UniProtKB-KW"/>
</dbReference>
<comment type="caution">
    <text evidence="4">The sequence shown here is derived from an EMBL/GenBank/DDBJ whole genome shotgun (WGS) entry which is preliminary data.</text>
</comment>
<dbReference type="InterPro" id="IPR036179">
    <property type="entry name" value="Ig-like_dom_sf"/>
</dbReference>
<dbReference type="PANTHER" id="PTHR10075:SF100">
    <property type="entry name" value="FASCICLIN-2"/>
    <property type="match status" value="1"/>
</dbReference>
<evidence type="ECO:0000259" key="3">
    <source>
        <dbReference type="PROSITE" id="PS50835"/>
    </source>
</evidence>
<dbReference type="Gene3D" id="2.60.40.10">
    <property type="entry name" value="Immunoglobulins"/>
    <property type="match status" value="2"/>
</dbReference>
<dbReference type="GO" id="GO:0005886">
    <property type="term" value="C:plasma membrane"/>
    <property type="evidence" value="ECO:0007669"/>
    <property type="project" value="TreeGrafter"/>
</dbReference>
<dbReference type="PANTHER" id="PTHR10075">
    <property type="entry name" value="BASIGIN RELATED"/>
    <property type="match status" value="1"/>
</dbReference>
<dbReference type="FunFam" id="2.60.40.10:FF:000296">
    <property type="entry name" value="Tyrosine-protein kinase receptor TYRO3"/>
    <property type="match status" value="1"/>
</dbReference>
<dbReference type="EMBL" id="JABWUV010000062">
    <property type="protein sequence ID" value="KAF6267046.1"/>
    <property type="molecule type" value="Genomic_DNA"/>
</dbReference>
<evidence type="ECO:0000313" key="5">
    <source>
        <dbReference type="Proteomes" id="UP000527355"/>
    </source>
</evidence>
<dbReference type="SUPFAM" id="SSF48726">
    <property type="entry name" value="Immunoglobulin"/>
    <property type="match status" value="2"/>
</dbReference>
<dbReference type="GO" id="GO:0070593">
    <property type="term" value="P:dendrite self-avoidance"/>
    <property type="evidence" value="ECO:0007669"/>
    <property type="project" value="TreeGrafter"/>
</dbReference>
<reference evidence="4 5" key="1">
    <citation type="journal article" date="2020" name="Nature">
        <title>Six reference-quality genomes reveal evolution of bat adaptations.</title>
        <authorList>
            <person name="Jebb D."/>
            <person name="Huang Z."/>
            <person name="Pippel M."/>
            <person name="Hughes G.M."/>
            <person name="Lavrichenko K."/>
            <person name="Devanna P."/>
            <person name="Winkler S."/>
            <person name="Jermiin L.S."/>
            <person name="Skirmuntt E.C."/>
            <person name="Katzourakis A."/>
            <person name="Burkitt-Gray L."/>
            <person name="Ray D.A."/>
            <person name="Sullivan K.A.M."/>
            <person name="Roscito J.G."/>
            <person name="Kirilenko B.M."/>
            <person name="Davalos L.M."/>
            <person name="Corthals A.P."/>
            <person name="Power M.L."/>
            <person name="Jones G."/>
            <person name="Ransome R.D."/>
            <person name="Dechmann D.K.N."/>
            <person name="Locatelli A.G."/>
            <person name="Puechmaille S.J."/>
            <person name="Fedrigo O."/>
            <person name="Jarvis E.D."/>
            <person name="Hiller M."/>
            <person name="Vernes S.C."/>
            <person name="Myers E.W."/>
            <person name="Teeling E.C."/>
        </authorList>
    </citation>
    <scope>NUCLEOTIDE SEQUENCE [LARGE SCALE GENOMIC DNA]</scope>
    <source>
        <strain evidence="4">MMyoMyo1</strain>
        <tissue evidence="4">Flight muscle</tissue>
    </source>
</reference>
<feature type="domain" description="Ig-like" evidence="3">
    <location>
        <begin position="197"/>
        <end position="273"/>
    </location>
</feature>
<evidence type="ECO:0000256" key="2">
    <source>
        <dbReference type="SAM" id="SignalP"/>
    </source>
</evidence>
<dbReference type="InterPro" id="IPR013151">
    <property type="entry name" value="Immunoglobulin_dom"/>
</dbReference>
<dbReference type="AlphaFoldDB" id="A0A7J7QT69"/>
<protein>
    <submittedName>
        <fullName evidence="4">MER proto-oncogene, tyrosine kinase</fullName>
    </submittedName>
</protein>
<accession>A0A7J7QT69</accession>
<dbReference type="GO" id="GO:0007411">
    <property type="term" value="P:axon guidance"/>
    <property type="evidence" value="ECO:0007669"/>
    <property type="project" value="TreeGrafter"/>
</dbReference>
<keyword evidence="4" id="KW-0418">Kinase</keyword>
<dbReference type="InterPro" id="IPR013783">
    <property type="entry name" value="Ig-like_fold"/>
</dbReference>
<dbReference type="GO" id="GO:0007156">
    <property type="term" value="P:homophilic cell adhesion via plasma membrane adhesion molecules"/>
    <property type="evidence" value="ECO:0007669"/>
    <property type="project" value="TreeGrafter"/>
</dbReference>
<organism evidence="4 5">
    <name type="scientific">Myotis myotis</name>
    <name type="common">Greater mouse-eared bat</name>
    <name type="synonym">Vespertilio myotis</name>
    <dbReference type="NCBI Taxonomy" id="51298"/>
    <lineage>
        <taxon>Eukaryota</taxon>
        <taxon>Metazoa</taxon>
        <taxon>Chordata</taxon>
        <taxon>Craniata</taxon>
        <taxon>Vertebrata</taxon>
        <taxon>Euteleostomi</taxon>
        <taxon>Mammalia</taxon>
        <taxon>Eutheria</taxon>
        <taxon>Laurasiatheria</taxon>
        <taxon>Chiroptera</taxon>
        <taxon>Yangochiroptera</taxon>
        <taxon>Vespertilionidae</taxon>
        <taxon>Myotis</taxon>
    </lineage>
</organism>
<dbReference type="GO" id="GO:0098632">
    <property type="term" value="F:cell-cell adhesion mediator activity"/>
    <property type="evidence" value="ECO:0007669"/>
    <property type="project" value="TreeGrafter"/>
</dbReference>
<keyword evidence="2" id="KW-0732">Signal</keyword>
<dbReference type="Pfam" id="PF00047">
    <property type="entry name" value="ig"/>
    <property type="match status" value="1"/>
</dbReference>
<dbReference type="Pfam" id="PF13927">
    <property type="entry name" value="Ig_3"/>
    <property type="match status" value="1"/>
</dbReference>
<dbReference type="VEuPathDB" id="HostDB:GeneID_118659621"/>
<dbReference type="InterPro" id="IPR007110">
    <property type="entry name" value="Ig-like_dom"/>
</dbReference>
<name>A0A7J7QT69_MYOMY</name>
<evidence type="ECO:0000256" key="1">
    <source>
        <dbReference type="ARBA" id="ARBA00023319"/>
    </source>
</evidence>
<evidence type="ECO:0000313" key="4">
    <source>
        <dbReference type="EMBL" id="KAF6267046.1"/>
    </source>
</evidence>
<dbReference type="GO" id="GO:0030424">
    <property type="term" value="C:axon"/>
    <property type="evidence" value="ECO:0007669"/>
    <property type="project" value="TreeGrafter"/>
</dbReference>
<proteinExistence type="predicted"/>
<dbReference type="FunFam" id="2.60.40.10:FF:000902">
    <property type="entry name" value="MER proto-oncogene, tyrosine kinase"/>
    <property type="match status" value="1"/>
</dbReference>
<dbReference type="Proteomes" id="UP000527355">
    <property type="component" value="Unassembled WGS sequence"/>
</dbReference>
<sequence>MGRARLLLLGPLTLSWLFVPGLPRRALAEVREETPPRLPFPIGLADLVPSSSPLSLGAQPSVVVSPTLPRRRLRRGNAALPSVPSARSKRLPPLAFNHTVGHIKPSEHNDVKFNCSISIPNTYQDTHISWWKDGKELLGAHHAVTHFYPDDEVTAVIASFSIMRVQRSDSGAYTCKTNINSEEIVSDPIYVEVQGLPYFTREPESMNVTRNTAFNLTCQAVGPPEPVGIVWFQNSSRVSEQPERSPSVLTVPGLTETAFFSCEAHNDKGLAVSKGIQVNIKGEKQGQSLGGHPEPGLPH</sequence>
<dbReference type="CDD" id="cd00096">
    <property type="entry name" value="Ig"/>
    <property type="match status" value="1"/>
</dbReference>
<keyword evidence="5" id="KW-1185">Reference proteome</keyword>
<dbReference type="InterPro" id="IPR003599">
    <property type="entry name" value="Ig_sub"/>
</dbReference>
<keyword evidence="1" id="KW-0393">Immunoglobulin domain</keyword>
<dbReference type="PROSITE" id="PS50835">
    <property type="entry name" value="IG_LIKE"/>
    <property type="match status" value="2"/>
</dbReference>
<feature type="signal peptide" evidence="2">
    <location>
        <begin position="1"/>
        <end position="28"/>
    </location>
</feature>
<feature type="chain" id="PRO_5029773799" evidence="2">
    <location>
        <begin position="29"/>
        <end position="299"/>
    </location>
</feature>
<feature type="domain" description="Ig-like" evidence="3">
    <location>
        <begin position="92"/>
        <end position="186"/>
    </location>
</feature>
<gene>
    <name evidence="4" type="ORF">mMyoMyo1_012976</name>
</gene>